<reference evidence="2 3" key="1">
    <citation type="submission" date="2019-06" db="EMBL/GenBank/DDBJ databases">
        <title>Draft genomes of female and male turbot (Scophthalmus maximus).</title>
        <authorList>
            <person name="Xu H."/>
            <person name="Xu X.-W."/>
            <person name="Shao C."/>
            <person name="Chen S."/>
        </authorList>
    </citation>
    <scope>NUCLEOTIDE SEQUENCE [LARGE SCALE GENOMIC DNA]</scope>
    <source>
        <strain evidence="2">Ysfricsl-2016a</strain>
        <tissue evidence="2">Blood</tissue>
    </source>
</reference>
<accession>A0A6A4SQI4</accession>
<proteinExistence type="predicted"/>
<feature type="region of interest" description="Disordered" evidence="1">
    <location>
        <begin position="1"/>
        <end position="38"/>
    </location>
</feature>
<dbReference type="AlphaFoldDB" id="A0A6A4SQI4"/>
<sequence>MPSKFIIPQVQTEPRQRKESTVGREGTGSLSPPHRIALPAKQNDKNNLTADSSAFTVNIFMSVLTNSELFVAVEISVKWVTIFNKSDHVRRHGMSNYTACDGGNPGLHCRHEFSCELCKRQRVECCCHCNFHEHAREKNVLNCYQGGNDDCEVNF</sequence>
<dbReference type="Proteomes" id="UP000438429">
    <property type="component" value="Unassembled WGS sequence"/>
</dbReference>
<dbReference type="EMBL" id="VEVO01000013">
    <property type="protein sequence ID" value="KAF0033271.1"/>
    <property type="molecule type" value="Genomic_DNA"/>
</dbReference>
<protein>
    <submittedName>
        <fullName evidence="2">Uncharacterized protein</fullName>
    </submittedName>
</protein>
<evidence type="ECO:0000313" key="3">
    <source>
        <dbReference type="Proteomes" id="UP000438429"/>
    </source>
</evidence>
<organism evidence="2 3">
    <name type="scientific">Scophthalmus maximus</name>
    <name type="common">Turbot</name>
    <name type="synonym">Psetta maxima</name>
    <dbReference type="NCBI Taxonomy" id="52904"/>
    <lineage>
        <taxon>Eukaryota</taxon>
        <taxon>Metazoa</taxon>
        <taxon>Chordata</taxon>
        <taxon>Craniata</taxon>
        <taxon>Vertebrata</taxon>
        <taxon>Euteleostomi</taxon>
        <taxon>Actinopterygii</taxon>
        <taxon>Neopterygii</taxon>
        <taxon>Teleostei</taxon>
        <taxon>Neoteleostei</taxon>
        <taxon>Acanthomorphata</taxon>
        <taxon>Carangaria</taxon>
        <taxon>Pleuronectiformes</taxon>
        <taxon>Pleuronectoidei</taxon>
        <taxon>Scophthalmidae</taxon>
        <taxon>Scophthalmus</taxon>
    </lineage>
</organism>
<evidence type="ECO:0000313" key="2">
    <source>
        <dbReference type="EMBL" id="KAF0033271.1"/>
    </source>
</evidence>
<gene>
    <name evidence="2" type="ORF">F2P81_015561</name>
</gene>
<name>A0A6A4SQI4_SCOMX</name>
<comment type="caution">
    <text evidence="2">The sequence shown here is derived from an EMBL/GenBank/DDBJ whole genome shotgun (WGS) entry which is preliminary data.</text>
</comment>
<evidence type="ECO:0000256" key="1">
    <source>
        <dbReference type="SAM" id="MobiDB-lite"/>
    </source>
</evidence>